<name>A0A4Y8W962_9VIBR</name>
<dbReference type="EMBL" id="SATR01000064">
    <property type="protein sequence ID" value="TFH89480.1"/>
    <property type="molecule type" value="Genomic_DNA"/>
</dbReference>
<evidence type="ECO:0000313" key="2">
    <source>
        <dbReference type="Proteomes" id="UP000297753"/>
    </source>
</evidence>
<protein>
    <submittedName>
        <fullName evidence="1">Uncharacterized protein</fullName>
    </submittedName>
</protein>
<dbReference type="OrthoDB" id="5888664at2"/>
<dbReference type="RefSeq" id="WP_134837365.1">
    <property type="nucleotide sequence ID" value="NZ_SATR01000064.1"/>
</dbReference>
<proteinExistence type="predicted"/>
<reference evidence="1 2" key="1">
    <citation type="submission" date="2019-01" db="EMBL/GenBank/DDBJ databases">
        <title>Vibrio BEI176 sp. nov, a marine bacterium isolated from China: eastern marignal seas.</title>
        <authorList>
            <person name="Li B."/>
        </authorList>
    </citation>
    <scope>NUCLEOTIDE SEQUENCE [LARGE SCALE GENOMIC DNA]</scope>
    <source>
        <strain evidence="1 2">BEI176</strain>
    </source>
</reference>
<dbReference type="AlphaFoldDB" id="A0A4Y8W962"/>
<organism evidence="1 2">
    <name type="scientific">Vibrio ouci</name>
    <dbReference type="NCBI Taxonomy" id="2499078"/>
    <lineage>
        <taxon>Bacteria</taxon>
        <taxon>Pseudomonadati</taxon>
        <taxon>Pseudomonadota</taxon>
        <taxon>Gammaproteobacteria</taxon>
        <taxon>Vibrionales</taxon>
        <taxon>Vibrionaceae</taxon>
        <taxon>Vibrio</taxon>
    </lineage>
</organism>
<dbReference type="Proteomes" id="UP000297753">
    <property type="component" value="Unassembled WGS sequence"/>
</dbReference>
<comment type="caution">
    <text evidence="1">The sequence shown here is derived from an EMBL/GenBank/DDBJ whole genome shotgun (WGS) entry which is preliminary data.</text>
</comment>
<sequence>MNKCIFPERSEVLVELCQLPRQSVCFQILTLIQMCHRELDGGSIGTRVHDGKVYYQFRCLKQYMANVKTISNAKTGLSALCDAEFLDRIVVSSADEVITDSAFFRGNVSVFYRLSQKGMLLFGLDE</sequence>
<evidence type="ECO:0000313" key="1">
    <source>
        <dbReference type="EMBL" id="TFH89480.1"/>
    </source>
</evidence>
<keyword evidence="2" id="KW-1185">Reference proteome</keyword>
<gene>
    <name evidence="1" type="ORF">ELS82_22015</name>
</gene>
<accession>A0A4Y8W962</accession>